<evidence type="ECO:0000313" key="6">
    <source>
        <dbReference type="EMBL" id="MUZ75611.1"/>
    </source>
</evidence>
<evidence type="ECO:0000256" key="5">
    <source>
        <dbReference type="PIRSR" id="PIRSR001365-2"/>
    </source>
</evidence>
<dbReference type="InterPro" id="IPR002220">
    <property type="entry name" value="DapA-like"/>
</dbReference>
<proteinExistence type="inferred from homology"/>
<dbReference type="Gene3D" id="3.20.20.70">
    <property type="entry name" value="Aldolase class I"/>
    <property type="match status" value="1"/>
</dbReference>
<dbReference type="PANTHER" id="PTHR12128:SF66">
    <property type="entry name" value="4-HYDROXY-2-OXOGLUTARATE ALDOLASE, MITOCHONDRIAL"/>
    <property type="match status" value="1"/>
</dbReference>
<dbReference type="AlphaFoldDB" id="A0A6L6VKK0"/>
<evidence type="ECO:0000256" key="1">
    <source>
        <dbReference type="ARBA" id="ARBA00007592"/>
    </source>
</evidence>
<comment type="similarity">
    <text evidence="1 3">Belongs to the DapA family.</text>
</comment>
<feature type="active site" description="Proton donor/acceptor" evidence="4">
    <location>
        <position position="134"/>
    </location>
</feature>
<dbReference type="EMBL" id="WPHR01000033">
    <property type="protein sequence ID" value="MUZ75611.1"/>
    <property type="molecule type" value="Genomic_DNA"/>
</dbReference>
<dbReference type="PRINTS" id="PR00146">
    <property type="entry name" value="DHPICSNTHASE"/>
</dbReference>
<dbReference type="SUPFAM" id="SSF51569">
    <property type="entry name" value="Aldolase"/>
    <property type="match status" value="1"/>
</dbReference>
<evidence type="ECO:0000256" key="4">
    <source>
        <dbReference type="PIRSR" id="PIRSR001365-1"/>
    </source>
</evidence>
<dbReference type="PANTHER" id="PTHR12128">
    <property type="entry name" value="DIHYDRODIPICOLINATE SYNTHASE"/>
    <property type="match status" value="1"/>
</dbReference>
<dbReference type="GO" id="GO:0008840">
    <property type="term" value="F:4-hydroxy-tetrahydrodipicolinate synthase activity"/>
    <property type="evidence" value="ECO:0007669"/>
    <property type="project" value="TreeGrafter"/>
</dbReference>
<feature type="active site" description="Schiff-base intermediate with substrate" evidence="4">
    <location>
        <position position="162"/>
    </location>
</feature>
<feature type="binding site" evidence="5">
    <location>
        <position position="47"/>
    </location>
    <ligand>
        <name>pyruvate</name>
        <dbReference type="ChEBI" id="CHEBI:15361"/>
    </ligand>
</feature>
<comment type="caution">
    <text evidence="6">The sequence shown here is derived from an EMBL/GenBank/DDBJ whole genome shotgun (WGS) entry which is preliminary data.</text>
</comment>
<evidence type="ECO:0000313" key="7">
    <source>
        <dbReference type="Proteomes" id="UP000477951"/>
    </source>
</evidence>
<evidence type="ECO:0000256" key="2">
    <source>
        <dbReference type="ARBA" id="ARBA00023239"/>
    </source>
</evidence>
<name>A0A6L6VKK0_AGRVI</name>
<gene>
    <name evidence="6" type="ORF">GOZ90_23350</name>
</gene>
<dbReference type="PIRSF" id="PIRSF001365">
    <property type="entry name" value="DHDPS"/>
    <property type="match status" value="1"/>
</dbReference>
<dbReference type="Proteomes" id="UP000477951">
    <property type="component" value="Unassembled WGS sequence"/>
</dbReference>
<protein>
    <submittedName>
        <fullName evidence="6">Dihydrodipicolinate synthase family protein</fullName>
    </submittedName>
</protein>
<dbReference type="CDD" id="cd00408">
    <property type="entry name" value="DHDPS-like"/>
    <property type="match status" value="1"/>
</dbReference>
<dbReference type="GO" id="GO:0005829">
    <property type="term" value="C:cytosol"/>
    <property type="evidence" value="ECO:0007669"/>
    <property type="project" value="TreeGrafter"/>
</dbReference>
<keyword evidence="2 3" id="KW-0456">Lyase</keyword>
<dbReference type="RefSeq" id="WP_156616300.1">
    <property type="nucleotide sequence ID" value="NZ_WPHR01000033.1"/>
</dbReference>
<dbReference type="InterPro" id="IPR013785">
    <property type="entry name" value="Aldolase_TIM"/>
</dbReference>
<evidence type="ECO:0000256" key="3">
    <source>
        <dbReference type="PIRNR" id="PIRNR001365"/>
    </source>
</evidence>
<organism evidence="6 7">
    <name type="scientific">Agrobacterium vitis</name>
    <name type="common">Rhizobium vitis</name>
    <dbReference type="NCBI Taxonomy" id="373"/>
    <lineage>
        <taxon>Bacteria</taxon>
        <taxon>Pseudomonadati</taxon>
        <taxon>Pseudomonadota</taxon>
        <taxon>Alphaproteobacteria</taxon>
        <taxon>Hyphomicrobiales</taxon>
        <taxon>Rhizobiaceae</taxon>
        <taxon>Rhizobium/Agrobacterium group</taxon>
        <taxon>Agrobacterium</taxon>
    </lineage>
</organism>
<dbReference type="Pfam" id="PF00701">
    <property type="entry name" value="DHDPS"/>
    <property type="match status" value="1"/>
</dbReference>
<sequence length="299" mass="31785">MTYPDGLSAFPITPTNEDGSIDLGALCELVLPLVEARVDSIGLLGSTGTYIYLSREERRRATEAAVAISGGVPIIAGIGALRTDDAVRLAQDARAAGASAGLLAPVSYTPLTDEEVFEHFSTVARESGLPICIYDNPGTTHFTFSPELLGRLSRIEGIVAVKSPAPGAAEIRAHHFALKTVVRNGCSLGYSGDWNSAEGLIAGASSWYSVIGGLFPITCLAIVRAAHRNEAGEVRRLNAHLEPIWSLFKEFSSLRVVYTIAELNRAIHAKPPRPILPLSPPARAKVETVLAGLPADLLR</sequence>
<accession>A0A6L6VKK0</accession>
<dbReference type="SMART" id="SM01130">
    <property type="entry name" value="DHDPS"/>
    <property type="match status" value="1"/>
</dbReference>
<reference evidence="6 7" key="1">
    <citation type="submission" date="2019-12" db="EMBL/GenBank/DDBJ databases">
        <title>Whole-genome sequencing of Allorhizobium vitis.</title>
        <authorList>
            <person name="Gan H.M."/>
            <person name="Szegedi E."/>
            <person name="Burr T."/>
            <person name="Savka M.A."/>
        </authorList>
    </citation>
    <scope>NUCLEOTIDE SEQUENCE [LARGE SCALE GENOMIC DNA]</scope>
    <source>
        <strain evidence="6 7">CG516</strain>
    </source>
</reference>